<dbReference type="InterPro" id="IPR058031">
    <property type="entry name" value="AAA_lid_NorR"/>
</dbReference>
<accession>A0ABP9UM93</accession>
<evidence type="ECO:0000256" key="4">
    <source>
        <dbReference type="ARBA" id="ARBA00023125"/>
    </source>
</evidence>
<dbReference type="Gene3D" id="3.30.450.40">
    <property type="match status" value="1"/>
</dbReference>
<keyword evidence="4" id="KW-0238">DNA-binding</keyword>
<dbReference type="RefSeq" id="WP_353565966.1">
    <property type="nucleotide sequence ID" value="NZ_BAABRI010000005.1"/>
</dbReference>
<name>A0ABP9UM93_9BACT</name>
<organism evidence="7 8">
    <name type="scientific">Haloferula sargassicola</name>
    <dbReference type="NCBI Taxonomy" id="490096"/>
    <lineage>
        <taxon>Bacteria</taxon>
        <taxon>Pseudomonadati</taxon>
        <taxon>Verrucomicrobiota</taxon>
        <taxon>Verrucomicrobiia</taxon>
        <taxon>Verrucomicrobiales</taxon>
        <taxon>Verrucomicrobiaceae</taxon>
        <taxon>Haloferula</taxon>
    </lineage>
</organism>
<dbReference type="SUPFAM" id="SSF46689">
    <property type="entry name" value="Homeodomain-like"/>
    <property type="match status" value="1"/>
</dbReference>
<dbReference type="InterPro" id="IPR003018">
    <property type="entry name" value="GAF"/>
</dbReference>
<dbReference type="Gene3D" id="3.40.50.300">
    <property type="entry name" value="P-loop containing nucleotide triphosphate hydrolases"/>
    <property type="match status" value="1"/>
</dbReference>
<dbReference type="CDD" id="cd00009">
    <property type="entry name" value="AAA"/>
    <property type="match status" value="1"/>
</dbReference>
<sequence length="554" mass="62287">MVKERGPCRPKPGEEGFDCERDCGYYHDGPANSELEPVSDSICRVIQELSILFDVARSLQEGDDLTHDLNKALAGITESLSLFRATLRIRNRATDENRVEASCGLSPRDIAPDLDAADLYLSQRVMETAETIVIPDVRLPQRHLSAAEVAKTKPVCFSGSKTALIGVPVIHSGEVMGTLDLVGRCTSRELLESDLRLYSLVSQLIAQAVHLRRQAQEQLEYFRLENEKLQDQVQRHLRPDNMIGNSRAMQIVYHSIEQVAASNSTVLIRGESGVGKELVAHAIHRRSQREGKAFVKINCAALPDGIVESELFGHERGAFTGAVAMRKGRFELAHRGTIFLDEIGELPLQTQAKLLRILQEREFERVGGTATLRCDVRVIAATNRPLEEFVEEGKFRQDLYYRLNVFPVFVPALRERKTDILQLADFFVEKYNQANGKKIRRISTPAIDMLMSYHWPGNVRELENCIERATLLTTEEVIHGYHLPPTLQVPTANDAPNRSTLQAALDGVEREMIIDALKTHRGNMAAAARQLELTERVMGLRVKKHGIDWADYRE</sequence>
<keyword evidence="8" id="KW-1185">Reference proteome</keyword>
<evidence type="ECO:0000256" key="5">
    <source>
        <dbReference type="ARBA" id="ARBA00023163"/>
    </source>
</evidence>
<keyword evidence="1" id="KW-0547">Nucleotide-binding</keyword>
<dbReference type="InterPro" id="IPR002078">
    <property type="entry name" value="Sigma_54_int"/>
</dbReference>
<keyword evidence="3" id="KW-0805">Transcription regulation</keyword>
<dbReference type="PRINTS" id="PR01590">
    <property type="entry name" value="HTHFIS"/>
</dbReference>
<dbReference type="Gene3D" id="1.10.10.60">
    <property type="entry name" value="Homeodomain-like"/>
    <property type="match status" value="1"/>
</dbReference>
<comment type="caution">
    <text evidence="7">The sequence shown here is derived from an EMBL/GenBank/DDBJ whole genome shotgun (WGS) entry which is preliminary data.</text>
</comment>
<evidence type="ECO:0000256" key="2">
    <source>
        <dbReference type="ARBA" id="ARBA00022840"/>
    </source>
</evidence>
<reference evidence="7 8" key="1">
    <citation type="submission" date="2024-02" db="EMBL/GenBank/DDBJ databases">
        <title>Haloferula sargassicola NBRC 104335.</title>
        <authorList>
            <person name="Ichikawa N."/>
            <person name="Katano-Makiyama Y."/>
            <person name="Hidaka K."/>
        </authorList>
    </citation>
    <scope>NUCLEOTIDE SEQUENCE [LARGE SCALE GENOMIC DNA]</scope>
    <source>
        <strain evidence="7 8">NBRC 104335</strain>
    </source>
</reference>
<keyword evidence="5" id="KW-0804">Transcription</keyword>
<dbReference type="Pfam" id="PF00158">
    <property type="entry name" value="Sigma54_activat"/>
    <property type="match status" value="1"/>
</dbReference>
<dbReference type="InterPro" id="IPR009057">
    <property type="entry name" value="Homeodomain-like_sf"/>
</dbReference>
<dbReference type="EMBL" id="BAABRI010000005">
    <property type="protein sequence ID" value="GAA5481817.1"/>
    <property type="molecule type" value="Genomic_DNA"/>
</dbReference>
<keyword evidence="2" id="KW-0067">ATP-binding</keyword>
<proteinExistence type="predicted"/>
<dbReference type="Pfam" id="PF02954">
    <property type="entry name" value="HTH_8"/>
    <property type="match status" value="1"/>
</dbReference>
<gene>
    <name evidence="7" type="primary">vnfA</name>
    <name evidence="7" type="ORF">Hsar01_01028</name>
</gene>
<dbReference type="SUPFAM" id="SSF55781">
    <property type="entry name" value="GAF domain-like"/>
    <property type="match status" value="1"/>
</dbReference>
<dbReference type="Gene3D" id="1.10.8.60">
    <property type="match status" value="1"/>
</dbReference>
<dbReference type="PROSITE" id="PS00675">
    <property type="entry name" value="SIGMA54_INTERACT_1"/>
    <property type="match status" value="1"/>
</dbReference>
<dbReference type="Pfam" id="PF25601">
    <property type="entry name" value="AAA_lid_14"/>
    <property type="match status" value="1"/>
</dbReference>
<dbReference type="Proteomes" id="UP001476282">
    <property type="component" value="Unassembled WGS sequence"/>
</dbReference>
<dbReference type="SMART" id="SM00382">
    <property type="entry name" value="AAA"/>
    <property type="match status" value="1"/>
</dbReference>
<dbReference type="InterPro" id="IPR029016">
    <property type="entry name" value="GAF-like_dom_sf"/>
</dbReference>
<dbReference type="Pfam" id="PF01590">
    <property type="entry name" value="GAF"/>
    <property type="match status" value="1"/>
</dbReference>
<evidence type="ECO:0000256" key="3">
    <source>
        <dbReference type="ARBA" id="ARBA00023015"/>
    </source>
</evidence>
<dbReference type="InterPro" id="IPR002197">
    <property type="entry name" value="HTH_Fis"/>
</dbReference>
<evidence type="ECO:0000313" key="8">
    <source>
        <dbReference type="Proteomes" id="UP001476282"/>
    </source>
</evidence>
<evidence type="ECO:0000259" key="6">
    <source>
        <dbReference type="PROSITE" id="PS50045"/>
    </source>
</evidence>
<dbReference type="SUPFAM" id="SSF52540">
    <property type="entry name" value="P-loop containing nucleoside triphosphate hydrolases"/>
    <property type="match status" value="1"/>
</dbReference>
<evidence type="ECO:0000256" key="1">
    <source>
        <dbReference type="ARBA" id="ARBA00022741"/>
    </source>
</evidence>
<dbReference type="PROSITE" id="PS00688">
    <property type="entry name" value="SIGMA54_INTERACT_3"/>
    <property type="match status" value="1"/>
</dbReference>
<evidence type="ECO:0000313" key="7">
    <source>
        <dbReference type="EMBL" id="GAA5481817.1"/>
    </source>
</evidence>
<dbReference type="InterPro" id="IPR025944">
    <property type="entry name" value="Sigma_54_int_dom_CS"/>
</dbReference>
<dbReference type="InterPro" id="IPR027417">
    <property type="entry name" value="P-loop_NTPase"/>
</dbReference>
<dbReference type="InterPro" id="IPR025662">
    <property type="entry name" value="Sigma_54_int_dom_ATP-bd_1"/>
</dbReference>
<feature type="domain" description="Sigma-54 factor interaction" evidence="6">
    <location>
        <begin position="242"/>
        <end position="471"/>
    </location>
</feature>
<dbReference type="PANTHER" id="PTHR32071">
    <property type="entry name" value="TRANSCRIPTIONAL REGULATORY PROTEIN"/>
    <property type="match status" value="1"/>
</dbReference>
<dbReference type="SMART" id="SM00065">
    <property type="entry name" value="GAF"/>
    <property type="match status" value="1"/>
</dbReference>
<dbReference type="PROSITE" id="PS50045">
    <property type="entry name" value="SIGMA54_INTERACT_4"/>
    <property type="match status" value="1"/>
</dbReference>
<dbReference type="InterPro" id="IPR003593">
    <property type="entry name" value="AAA+_ATPase"/>
</dbReference>
<protein>
    <submittedName>
        <fullName evidence="7">Nitrogen fixation protein VnfA</fullName>
    </submittedName>
</protein>